<keyword evidence="2" id="KW-1133">Transmembrane helix</keyword>
<evidence type="ECO:0000313" key="4">
    <source>
        <dbReference type="Proteomes" id="UP001519309"/>
    </source>
</evidence>
<feature type="region of interest" description="Disordered" evidence="1">
    <location>
        <begin position="249"/>
        <end position="327"/>
    </location>
</feature>
<feature type="compositionally biased region" description="Low complexity" evidence="1">
    <location>
        <begin position="296"/>
        <end position="312"/>
    </location>
</feature>
<evidence type="ECO:0000256" key="1">
    <source>
        <dbReference type="SAM" id="MobiDB-lite"/>
    </source>
</evidence>
<feature type="transmembrane region" description="Helical" evidence="2">
    <location>
        <begin position="49"/>
        <end position="69"/>
    </location>
</feature>
<proteinExistence type="predicted"/>
<dbReference type="EMBL" id="JAGGLP010000005">
    <property type="protein sequence ID" value="MBP2050004.1"/>
    <property type="molecule type" value="Genomic_DNA"/>
</dbReference>
<evidence type="ECO:0000256" key="2">
    <source>
        <dbReference type="SAM" id="Phobius"/>
    </source>
</evidence>
<dbReference type="Proteomes" id="UP001519309">
    <property type="component" value="Unassembled WGS sequence"/>
</dbReference>
<reference evidence="3 4" key="1">
    <citation type="submission" date="2021-03" db="EMBL/GenBank/DDBJ databases">
        <title>Genomic Encyclopedia of Type Strains, Phase IV (KMG-IV): sequencing the most valuable type-strain genomes for metagenomic binning, comparative biology and taxonomic classification.</title>
        <authorList>
            <person name="Goeker M."/>
        </authorList>
    </citation>
    <scope>NUCLEOTIDE SEQUENCE [LARGE SCALE GENOMIC DNA]</scope>
    <source>
        <strain evidence="3 4">DSM 40499</strain>
    </source>
</reference>
<feature type="transmembrane region" description="Helical" evidence="2">
    <location>
        <begin position="108"/>
        <end position="128"/>
    </location>
</feature>
<protein>
    <recommendedName>
        <fullName evidence="5">Integral membrane protein</fullName>
    </recommendedName>
</protein>
<accession>A0ABS4LRH0</accession>
<organism evidence="3 4">
    <name type="scientific">Streptomyces griseochromogenes</name>
    <dbReference type="NCBI Taxonomy" id="68214"/>
    <lineage>
        <taxon>Bacteria</taxon>
        <taxon>Bacillati</taxon>
        <taxon>Actinomycetota</taxon>
        <taxon>Actinomycetes</taxon>
        <taxon>Kitasatosporales</taxon>
        <taxon>Streptomycetaceae</taxon>
        <taxon>Streptomyces</taxon>
    </lineage>
</organism>
<keyword evidence="2" id="KW-0472">Membrane</keyword>
<comment type="caution">
    <text evidence="3">The sequence shown here is derived from an EMBL/GenBank/DDBJ whole genome shotgun (WGS) entry which is preliminary data.</text>
</comment>
<evidence type="ECO:0008006" key="5">
    <source>
        <dbReference type="Google" id="ProtNLM"/>
    </source>
</evidence>
<feature type="transmembrane region" description="Helical" evidence="2">
    <location>
        <begin position="135"/>
        <end position="152"/>
    </location>
</feature>
<name>A0ABS4LRH0_9ACTN</name>
<sequence>MSADRSSEGRRQWIRSALARFARFTGRTLRAEWHAIIVDPVHRVARRGLSGLVLAFVAAFGVIFFHDLAQHPTGALWVTRLGGVKADLPLGVSLLRTPVSLYVPALDLPVWAGITQLFLAFALAELALGRRRTLAIAYITTLAGTLTARAMIELGPGWWGFGLPPECGKVLDTGPSAAVVGLFTYLAVVRRAPVVFILTGGSMVWESIAVPNLAGREHLIAVGAAVVLGLLHGRGEKLRSFVRSLRVPRRPEPTPARRKPVPAPPGREPVPAPRRPEPAPQRPEPVPAPMLPEGPGPSASLPGGPAPGMSAPRQCDGFRTSTRAGTP</sequence>
<keyword evidence="2" id="KW-0812">Transmembrane</keyword>
<keyword evidence="4" id="KW-1185">Reference proteome</keyword>
<evidence type="ECO:0000313" key="3">
    <source>
        <dbReference type="EMBL" id="MBP2050004.1"/>
    </source>
</evidence>
<gene>
    <name evidence="3" type="ORF">J2Z21_002940</name>
</gene>
<feature type="compositionally biased region" description="Pro residues" evidence="1">
    <location>
        <begin position="261"/>
        <end position="295"/>
    </location>
</feature>
<dbReference type="RefSeq" id="WP_079146766.1">
    <property type="nucleotide sequence ID" value="NZ_CP016279.1"/>
</dbReference>